<protein>
    <submittedName>
        <fullName evidence="2">Uncharacterized protein</fullName>
    </submittedName>
</protein>
<keyword evidence="3" id="KW-1185">Reference proteome</keyword>
<comment type="caution">
    <text evidence="2">The sequence shown here is derived from an EMBL/GenBank/DDBJ whole genome shotgun (WGS) entry which is preliminary data.</text>
</comment>
<feature type="region of interest" description="Disordered" evidence="1">
    <location>
        <begin position="1"/>
        <end position="52"/>
    </location>
</feature>
<evidence type="ECO:0000256" key="1">
    <source>
        <dbReference type="SAM" id="MobiDB-lite"/>
    </source>
</evidence>
<dbReference type="AlphaFoldDB" id="A0A9P4UV35"/>
<evidence type="ECO:0000313" key="3">
    <source>
        <dbReference type="Proteomes" id="UP000799444"/>
    </source>
</evidence>
<dbReference type="OrthoDB" id="3939315at2759"/>
<proteinExistence type="predicted"/>
<organism evidence="2 3">
    <name type="scientific">Polyplosphaeria fusca</name>
    <dbReference type="NCBI Taxonomy" id="682080"/>
    <lineage>
        <taxon>Eukaryota</taxon>
        <taxon>Fungi</taxon>
        <taxon>Dikarya</taxon>
        <taxon>Ascomycota</taxon>
        <taxon>Pezizomycotina</taxon>
        <taxon>Dothideomycetes</taxon>
        <taxon>Pleosporomycetidae</taxon>
        <taxon>Pleosporales</taxon>
        <taxon>Tetraplosphaeriaceae</taxon>
        <taxon>Polyplosphaeria</taxon>
    </lineage>
</organism>
<dbReference type="EMBL" id="ML996242">
    <property type="protein sequence ID" value="KAF2729552.1"/>
    <property type="molecule type" value="Genomic_DNA"/>
</dbReference>
<dbReference type="Proteomes" id="UP000799444">
    <property type="component" value="Unassembled WGS sequence"/>
</dbReference>
<reference evidence="2" key="1">
    <citation type="journal article" date="2020" name="Stud. Mycol.">
        <title>101 Dothideomycetes genomes: a test case for predicting lifestyles and emergence of pathogens.</title>
        <authorList>
            <person name="Haridas S."/>
            <person name="Albert R."/>
            <person name="Binder M."/>
            <person name="Bloem J."/>
            <person name="Labutti K."/>
            <person name="Salamov A."/>
            <person name="Andreopoulos B."/>
            <person name="Baker S."/>
            <person name="Barry K."/>
            <person name="Bills G."/>
            <person name="Bluhm B."/>
            <person name="Cannon C."/>
            <person name="Castanera R."/>
            <person name="Culley D."/>
            <person name="Daum C."/>
            <person name="Ezra D."/>
            <person name="Gonzalez J."/>
            <person name="Henrissat B."/>
            <person name="Kuo A."/>
            <person name="Liang C."/>
            <person name="Lipzen A."/>
            <person name="Lutzoni F."/>
            <person name="Magnuson J."/>
            <person name="Mondo S."/>
            <person name="Nolan M."/>
            <person name="Ohm R."/>
            <person name="Pangilinan J."/>
            <person name="Park H.-J."/>
            <person name="Ramirez L."/>
            <person name="Alfaro M."/>
            <person name="Sun H."/>
            <person name="Tritt A."/>
            <person name="Yoshinaga Y."/>
            <person name="Zwiers L.-H."/>
            <person name="Turgeon B."/>
            <person name="Goodwin S."/>
            <person name="Spatafora J."/>
            <person name="Crous P."/>
            <person name="Grigoriev I."/>
        </authorList>
    </citation>
    <scope>NUCLEOTIDE SEQUENCE</scope>
    <source>
        <strain evidence="2">CBS 125425</strain>
    </source>
</reference>
<name>A0A9P4UV35_9PLEO</name>
<gene>
    <name evidence="2" type="ORF">EJ04DRAFT_66082</name>
</gene>
<sequence length="291" mass="33416">MEHAPPYSPKASWDERQLPQDFDPVQIDEAELRRPRAGPSRHDARTDGSDVVEGQGEVAAPAPAASLSTRQPPDYAPLDTLARSFRLDPPFVYTTKTSNVPRYQMMQDFTRSGRPRKLHMRRLMATEARRCSLPSPRVRYDEDATMYATTAYEMPGLSATYEMRGHRSTTLNGVIRFEGGSGIFSGKWTKIWQLTKNSRRDSLLTENEGRLQKYGYRADDEWDRRLLFLVRKGRWEDGDGKHVAVEEKDGARAFEVLGHVDGPRKDLLVSCWVMRIWLQEGLRWEGDVRGW</sequence>
<feature type="compositionally biased region" description="Basic and acidic residues" evidence="1">
    <location>
        <begin position="30"/>
        <end position="48"/>
    </location>
</feature>
<accession>A0A9P4UV35</accession>
<evidence type="ECO:0000313" key="2">
    <source>
        <dbReference type="EMBL" id="KAF2729552.1"/>
    </source>
</evidence>